<dbReference type="SUPFAM" id="SSF57850">
    <property type="entry name" value="RING/U-box"/>
    <property type="match status" value="1"/>
</dbReference>
<evidence type="ECO:0000256" key="3">
    <source>
        <dbReference type="ARBA" id="ARBA00022833"/>
    </source>
</evidence>
<reference evidence="7 8" key="1">
    <citation type="journal article" date="2023" name="G3 (Bethesda)">
        <title>A chromosome-length genome assembly and annotation of blackberry (Rubus argutus, cv. 'Hillquist').</title>
        <authorList>
            <person name="Bruna T."/>
            <person name="Aryal R."/>
            <person name="Dudchenko O."/>
            <person name="Sargent D.J."/>
            <person name="Mead D."/>
            <person name="Buti M."/>
            <person name="Cavallini A."/>
            <person name="Hytonen T."/>
            <person name="Andres J."/>
            <person name="Pham M."/>
            <person name="Weisz D."/>
            <person name="Mascagni F."/>
            <person name="Usai G."/>
            <person name="Natali L."/>
            <person name="Bassil N."/>
            <person name="Fernandez G.E."/>
            <person name="Lomsadze A."/>
            <person name="Armour M."/>
            <person name="Olukolu B."/>
            <person name="Poorten T."/>
            <person name="Britton C."/>
            <person name="Davik J."/>
            <person name="Ashrafi H."/>
            <person name="Aiden E.L."/>
            <person name="Borodovsky M."/>
            <person name="Worthington M."/>
        </authorList>
    </citation>
    <scope>NUCLEOTIDE SEQUENCE [LARGE SCALE GENOMIC DNA]</scope>
    <source>
        <strain evidence="7">PI 553951</strain>
    </source>
</reference>
<comment type="caution">
    <text evidence="7">The sequence shown here is derived from an EMBL/GenBank/DDBJ whole genome shotgun (WGS) entry which is preliminary data.</text>
</comment>
<keyword evidence="2 4" id="KW-0863">Zinc-finger</keyword>
<feature type="region of interest" description="Disordered" evidence="5">
    <location>
        <begin position="272"/>
        <end position="312"/>
    </location>
</feature>
<organism evidence="7 8">
    <name type="scientific">Rubus argutus</name>
    <name type="common">Southern blackberry</name>
    <dbReference type="NCBI Taxonomy" id="59490"/>
    <lineage>
        <taxon>Eukaryota</taxon>
        <taxon>Viridiplantae</taxon>
        <taxon>Streptophyta</taxon>
        <taxon>Embryophyta</taxon>
        <taxon>Tracheophyta</taxon>
        <taxon>Spermatophyta</taxon>
        <taxon>Magnoliopsida</taxon>
        <taxon>eudicotyledons</taxon>
        <taxon>Gunneridae</taxon>
        <taxon>Pentapetalae</taxon>
        <taxon>rosids</taxon>
        <taxon>fabids</taxon>
        <taxon>Rosales</taxon>
        <taxon>Rosaceae</taxon>
        <taxon>Rosoideae</taxon>
        <taxon>Rosoideae incertae sedis</taxon>
        <taxon>Rubus</taxon>
    </lineage>
</organism>
<dbReference type="PROSITE" id="PS50089">
    <property type="entry name" value="ZF_RING_2"/>
    <property type="match status" value="1"/>
</dbReference>
<proteinExistence type="predicted"/>
<accession>A0AAW1W677</accession>
<evidence type="ECO:0000259" key="6">
    <source>
        <dbReference type="PROSITE" id="PS50089"/>
    </source>
</evidence>
<dbReference type="AlphaFoldDB" id="A0AAW1W677"/>
<dbReference type="Pfam" id="PF13923">
    <property type="entry name" value="zf-C3HC4_2"/>
    <property type="match status" value="1"/>
</dbReference>
<feature type="domain" description="RING-type" evidence="6">
    <location>
        <begin position="19"/>
        <end position="60"/>
    </location>
</feature>
<dbReference type="GO" id="GO:0004842">
    <property type="term" value="F:ubiquitin-protein transferase activity"/>
    <property type="evidence" value="ECO:0007669"/>
    <property type="project" value="InterPro"/>
</dbReference>
<dbReference type="CDD" id="cd16525">
    <property type="entry name" value="RING-HC_PCGF"/>
    <property type="match status" value="1"/>
</dbReference>
<evidence type="ECO:0000256" key="2">
    <source>
        <dbReference type="ARBA" id="ARBA00022771"/>
    </source>
</evidence>
<feature type="compositionally biased region" description="Polar residues" evidence="5">
    <location>
        <begin position="178"/>
        <end position="188"/>
    </location>
</feature>
<dbReference type="EMBL" id="JBEDUW010000006">
    <property type="protein sequence ID" value="KAK9919536.1"/>
    <property type="molecule type" value="Genomic_DNA"/>
</dbReference>
<evidence type="ECO:0000256" key="5">
    <source>
        <dbReference type="SAM" id="MobiDB-lite"/>
    </source>
</evidence>
<keyword evidence="1" id="KW-0479">Metal-binding</keyword>
<dbReference type="InterPro" id="IPR044807">
    <property type="entry name" value="DRIP1-like"/>
</dbReference>
<dbReference type="Gene3D" id="3.10.20.90">
    <property type="entry name" value="Phosphatidylinositol 3-kinase Catalytic Subunit, Chain A, domain 1"/>
    <property type="match status" value="1"/>
</dbReference>
<dbReference type="GO" id="GO:0008270">
    <property type="term" value="F:zinc ion binding"/>
    <property type="evidence" value="ECO:0007669"/>
    <property type="project" value="UniProtKB-KW"/>
</dbReference>
<sequence>MAGQVVKVKREALEACMTCPLCNNLLKEATTISLCLHTFCRKCIYEKLSDEEMDCCPVCEIDLGCLPVEKLRPDHNLQDIRAKIFPLKRRKVNAPEVAPSVSLPVKRKERSLSSLVVSTPKVSMQAGLTGKRSRALTRKAAALRGCSFSGEERAKREDSAEDHPRSSGSPDSHDKMQESSMPETSYEQKPNRDTKNDVEVTEGKADLWTPLNCLVEAANRTKSSKSNSQGQFLAKSEPLNALDSICELYMPEDAEAESPNALDNHVNMPKTKIKEPENSTRGKKMAVAGTVKRKRLHAGNRNKGAPSGESCASAQAQAILDTRGAKRSRRNSPIWFSLVASENWKGEASLPQISSCYLRIKDGKMPVTFIQKYLVKKLELNSEAEVEIMCRGQPVHPTLQLHNLVDLWFRTGSTTKKVPATVGSSAKDFVMVLSYCRSVQNP</sequence>
<keyword evidence="8" id="KW-1185">Reference proteome</keyword>
<keyword evidence="3" id="KW-0862">Zinc</keyword>
<dbReference type="InterPro" id="IPR017907">
    <property type="entry name" value="Znf_RING_CS"/>
</dbReference>
<dbReference type="InterPro" id="IPR001841">
    <property type="entry name" value="Znf_RING"/>
</dbReference>
<protein>
    <recommendedName>
        <fullName evidence="6">RING-type domain-containing protein</fullName>
    </recommendedName>
</protein>
<dbReference type="Gene3D" id="3.30.40.10">
    <property type="entry name" value="Zinc/RING finger domain, C3HC4 (zinc finger)"/>
    <property type="match status" value="1"/>
</dbReference>
<evidence type="ECO:0000256" key="1">
    <source>
        <dbReference type="ARBA" id="ARBA00022723"/>
    </source>
</evidence>
<feature type="compositionally biased region" description="Basic and acidic residues" evidence="5">
    <location>
        <begin position="150"/>
        <end position="177"/>
    </location>
</feature>
<dbReference type="Proteomes" id="UP001457282">
    <property type="component" value="Unassembled WGS sequence"/>
</dbReference>
<evidence type="ECO:0000313" key="8">
    <source>
        <dbReference type="Proteomes" id="UP001457282"/>
    </source>
</evidence>
<dbReference type="InterPro" id="IPR013083">
    <property type="entry name" value="Znf_RING/FYVE/PHD"/>
</dbReference>
<gene>
    <name evidence="7" type="ORF">M0R45_028127</name>
</gene>
<evidence type="ECO:0000313" key="7">
    <source>
        <dbReference type="EMBL" id="KAK9919536.1"/>
    </source>
</evidence>
<feature type="compositionally biased region" description="Basic and acidic residues" evidence="5">
    <location>
        <begin position="189"/>
        <end position="203"/>
    </location>
</feature>
<dbReference type="PROSITE" id="PS00518">
    <property type="entry name" value="ZF_RING_1"/>
    <property type="match status" value="1"/>
</dbReference>
<dbReference type="SMART" id="SM00184">
    <property type="entry name" value="RING"/>
    <property type="match status" value="1"/>
</dbReference>
<dbReference type="PANTHER" id="PTHR46293:SF1">
    <property type="entry name" value="OS03G0632800 PROTEIN"/>
    <property type="match status" value="1"/>
</dbReference>
<feature type="compositionally biased region" description="Basic residues" evidence="5">
    <location>
        <begin position="291"/>
        <end position="300"/>
    </location>
</feature>
<name>A0AAW1W677_RUBAR</name>
<evidence type="ECO:0000256" key="4">
    <source>
        <dbReference type="PROSITE-ProRule" id="PRU00175"/>
    </source>
</evidence>
<dbReference type="PANTHER" id="PTHR46293">
    <property type="entry name" value="E3 UBIQUITIN PROTEIN LIGASE DRIP1"/>
    <property type="match status" value="1"/>
</dbReference>
<feature type="region of interest" description="Disordered" evidence="5">
    <location>
        <begin position="147"/>
        <end position="203"/>
    </location>
</feature>